<dbReference type="Pfam" id="PF13414">
    <property type="entry name" value="TPR_11"/>
    <property type="match status" value="1"/>
</dbReference>
<dbReference type="PROSITE" id="PS50005">
    <property type="entry name" value="TPR"/>
    <property type="match status" value="6"/>
</dbReference>
<accession>A0A846HIW2</accession>
<keyword evidence="6" id="KW-1185">Reference proteome</keyword>
<dbReference type="InterPro" id="IPR024983">
    <property type="entry name" value="CHAT_dom"/>
</dbReference>
<name>A0A846HIW2_9CYAN</name>
<dbReference type="RefSeq" id="WP_052325819.1">
    <property type="nucleotide sequence ID" value="NZ_JTCM02000136.1"/>
</dbReference>
<keyword evidence="1" id="KW-0677">Repeat</keyword>
<evidence type="ECO:0000259" key="4">
    <source>
        <dbReference type="Pfam" id="PF12770"/>
    </source>
</evidence>
<dbReference type="Pfam" id="PF12770">
    <property type="entry name" value="CHAT"/>
    <property type="match status" value="1"/>
</dbReference>
<evidence type="ECO:0000256" key="3">
    <source>
        <dbReference type="PROSITE-ProRule" id="PRU00339"/>
    </source>
</evidence>
<keyword evidence="2 3" id="KW-0802">TPR repeat</keyword>
<feature type="domain" description="CHAT" evidence="4">
    <location>
        <begin position="606"/>
        <end position="757"/>
    </location>
</feature>
<feature type="repeat" description="TPR" evidence="3">
    <location>
        <begin position="163"/>
        <end position="196"/>
    </location>
</feature>
<evidence type="ECO:0000313" key="5">
    <source>
        <dbReference type="EMBL" id="NEU76858.1"/>
    </source>
</evidence>
<dbReference type="PANTHER" id="PTHR44943">
    <property type="entry name" value="CELLULOSE SYNTHASE OPERON PROTEIN C"/>
    <property type="match status" value="1"/>
</dbReference>
<dbReference type="SMART" id="SM00028">
    <property type="entry name" value="TPR"/>
    <property type="match status" value="7"/>
</dbReference>
<dbReference type="InterPro" id="IPR011990">
    <property type="entry name" value="TPR-like_helical_dom_sf"/>
</dbReference>
<feature type="repeat" description="TPR" evidence="3">
    <location>
        <begin position="129"/>
        <end position="162"/>
    </location>
</feature>
<feature type="repeat" description="TPR" evidence="3">
    <location>
        <begin position="197"/>
        <end position="230"/>
    </location>
</feature>
<dbReference type="Pfam" id="PF00515">
    <property type="entry name" value="TPR_1"/>
    <property type="match status" value="3"/>
</dbReference>
<organism evidence="5 6">
    <name type="scientific">Hassallia byssoidea VB512170</name>
    <dbReference type="NCBI Taxonomy" id="1304833"/>
    <lineage>
        <taxon>Bacteria</taxon>
        <taxon>Bacillati</taxon>
        <taxon>Cyanobacteriota</taxon>
        <taxon>Cyanophyceae</taxon>
        <taxon>Nostocales</taxon>
        <taxon>Tolypothrichaceae</taxon>
        <taxon>Hassallia</taxon>
    </lineage>
</organism>
<feature type="repeat" description="TPR" evidence="3">
    <location>
        <begin position="265"/>
        <end position="298"/>
    </location>
</feature>
<sequence length="764" mass="88541">MEPPKRVPDGYEQFNAKQLEEVGYYKALEMALGYLRRSQESIDSIDDIALKIKRDKDKTRRDRDIDIACGYLERYRKAINSNSYNKALEFNRDDYTVWIIRGDAFGYLWRKEEAIVSYDKAIEIKPDSHKAWHHRGIALSSFNRYEEAIVSYDKAIEIKPNSHEAWYNRGIALRYSGRSEEAIVSYDKAIEIKPDYYKAWDNRSEILFYSGRYEEAIASYDKTIEIKADSHKAWYHRGIALSSFNRYEEAIASYDKALEIKPNDYLVWKFRGEQFSKLRRYEEAIASYDKALKIKPNSHETWYNRGIAAFKADSRAPRLIFGSTIATKNPHLNQRGYEGALASYKEGLKYWHDQDSSLSLLFPREKLHQAIGNAHYLQGKVSSHPHSYWYEAVNSYNKALKTFTQENYSESHLDVVQDLIRVLWDLEDTTEAKKWKRHGLEAFTKLFNSKETFSERQQLAFDFISFSQMRVDVLVEESEPVLALEAAERNKNSYLTWILDAQKQNVLSPNYADMQQLTDHTTAIVYWHLSPFALTTFVIKPNTAQPSVIPTPFPLGDIESWVKQWNQQYEESRKSKDKQLEQQNNWRGNLPDMLNRLGAFLNISGILSEIDDESIQNLILIPHRDLHRFPLHALFPDYFTTTYLPSAQIGIFVQQIESTNNGEVHQLLSVEHPNSTGFDVLPHTEIESAAINKLFNHANNQRISGEEATNATVKEALATQYGIFHFTGHGSYDFEHPKQSALVLSGEDKLTVEEICDIQQIAEK</sequence>
<proteinExistence type="predicted"/>
<dbReference type="AlphaFoldDB" id="A0A846HIW2"/>
<dbReference type="Pfam" id="PF13181">
    <property type="entry name" value="TPR_8"/>
    <property type="match status" value="2"/>
</dbReference>
<dbReference type="EMBL" id="JTCM02000136">
    <property type="protein sequence ID" value="NEU76858.1"/>
    <property type="molecule type" value="Genomic_DNA"/>
</dbReference>
<dbReference type="Proteomes" id="UP000031549">
    <property type="component" value="Unassembled WGS sequence"/>
</dbReference>
<protein>
    <submittedName>
        <fullName evidence="5">Tetratricopeptide repeat protein</fullName>
    </submittedName>
</protein>
<dbReference type="SUPFAM" id="SSF48452">
    <property type="entry name" value="TPR-like"/>
    <property type="match status" value="1"/>
</dbReference>
<reference evidence="5 6" key="1">
    <citation type="journal article" date="2015" name="Genome Announc.">
        <title>Draft Genome Sequence of Cyanobacterium Hassallia byssoidea Strain VB512170, Isolated from Monuments in India.</title>
        <authorList>
            <person name="Singh D."/>
            <person name="Chandrababunaidu M.M."/>
            <person name="Panda A."/>
            <person name="Sen D."/>
            <person name="Bhattacharyya S."/>
            <person name="Adhikary S.P."/>
            <person name="Tripathy S."/>
        </authorList>
    </citation>
    <scope>NUCLEOTIDE SEQUENCE [LARGE SCALE GENOMIC DNA]</scope>
    <source>
        <strain evidence="5 6">VB512170</strain>
    </source>
</reference>
<gene>
    <name evidence="5" type="ORF">PI95_031250</name>
</gene>
<evidence type="ECO:0000256" key="2">
    <source>
        <dbReference type="ARBA" id="ARBA00022803"/>
    </source>
</evidence>
<dbReference type="InterPro" id="IPR019734">
    <property type="entry name" value="TPR_rpt"/>
</dbReference>
<dbReference type="Gene3D" id="1.25.40.10">
    <property type="entry name" value="Tetratricopeptide repeat domain"/>
    <property type="match status" value="3"/>
</dbReference>
<dbReference type="PANTHER" id="PTHR44943:SF8">
    <property type="entry name" value="TPR REPEAT-CONTAINING PROTEIN MJ0263"/>
    <property type="match status" value="1"/>
</dbReference>
<comment type="caution">
    <text evidence="5">The sequence shown here is derived from an EMBL/GenBank/DDBJ whole genome shotgun (WGS) entry which is preliminary data.</text>
</comment>
<evidence type="ECO:0000256" key="1">
    <source>
        <dbReference type="ARBA" id="ARBA00022737"/>
    </source>
</evidence>
<dbReference type="PROSITE" id="PS50293">
    <property type="entry name" value="TPR_REGION"/>
    <property type="match status" value="3"/>
</dbReference>
<evidence type="ECO:0000313" key="6">
    <source>
        <dbReference type="Proteomes" id="UP000031549"/>
    </source>
</evidence>
<feature type="repeat" description="TPR" evidence="3">
    <location>
        <begin position="95"/>
        <end position="128"/>
    </location>
</feature>
<dbReference type="InterPro" id="IPR051685">
    <property type="entry name" value="Ycf3/AcsC/BcsC/TPR_MFPF"/>
</dbReference>
<feature type="repeat" description="TPR" evidence="3">
    <location>
        <begin position="231"/>
        <end position="264"/>
    </location>
</feature>